<reference evidence="8 9" key="1">
    <citation type="journal article" date="2015" name="Genome Biol. Evol.">
        <title>Comparative Genomics of a Bacterivorous Green Alga Reveals Evolutionary Causalities and Consequences of Phago-Mixotrophic Mode of Nutrition.</title>
        <authorList>
            <person name="Burns J.A."/>
            <person name="Paasch A."/>
            <person name="Narechania A."/>
            <person name="Kim E."/>
        </authorList>
    </citation>
    <scope>NUCLEOTIDE SEQUENCE [LARGE SCALE GENOMIC DNA]</scope>
    <source>
        <strain evidence="8 9">PLY_AMNH</strain>
    </source>
</reference>
<evidence type="ECO:0000259" key="7">
    <source>
        <dbReference type="PROSITE" id="PS50026"/>
    </source>
</evidence>
<dbReference type="PROSITE" id="PS50026">
    <property type="entry name" value="EGF_3"/>
    <property type="match status" value="2"/>
</dbReference>
<keyword evidence="9" id="KW-1185">Reference proteome</keyword>
<evidence type="ECO:0000256" key="4">
    <source>
        <dbReference type="ARBA" id="ARBA00023180"/>
    </source>
</evidence>
<keyword evidence="4" id="KW-0325">Glycoprotein</keyword>
<feature type="disulfide bond" evidence="5">
    <location>
        <begin position="50"/>
        <end position="59"/>
    </location>
</feature>
<evidence type="ECO:0000256" key="6">
    <source>
        <dbReference type="SAM" id="SignalP"/>
    </source>
</evidence>
<comment type="caution">
    <text evidence="8">The sequence shown here is derived from an EMBL/GenBank/DDBJ whole genome shotgun (WGS) entry which is preliminary data.</text>
</comment>
<dbReference type="PROSITE" id="PS00022">
    <property type="entry name" value="EGF_1"/>
    <property type="match status" value="2"/>
</dbReference>
<evidence type="ECO:0000313" key="9">
    <source>
        <dbReference type="Proteomes" id="UP001190700"/>
    </source>
</evidence>
<dbReference type="AlphaFoldDB" id="A0AAE0LKZ4"/>
<evidence type="ECO:0000256" key="1">
    <source>
        <dbReference type="ARBA" id="ARBA00022536"/>
    </source>
</evidence>
<dbReference type="Gene3D" id="2.10.25.10">
    <property type="entry name" value="Laminin"/>
    <property type="match status" value="1"/>
</dbReference>
<accession>A0AAE0LKZ4</accession>
<feature type="domain" description="EGF-like" evidence="7">
    <location>
        <begin position="26"/>
        <end position="60"/>
    </location>
</feature>
<proteinExistence type="predicted"/>
<keyword evidence="3 5" id="KW-1015">Disulfide bond</keyword>
<dbReference type="EMBL" id="LGRX02000416">
    <property type="protein sequence ID" value="KAK3288695.1"/>
    <property type="molecule type" value="Genomic_DNA"/>
</dbReference>
<evidence type="ECO:0000256" key="5">
    <source>
        <dbReference type="PROSITE-ProRule" id="PRU00076"/>
    </source>
</evidence>
<dbReference type="SUPFAM" id="SSF57196">
    <property type="entry name" value="EGF/Laminin"/>
    <property type="match status" value="1"/>
</dbReference>
<evidence type="ECO:0000256" key="3">
    <source>
        <dbReference type="ARBA" id="ARBA00023157"/>
    </source>
</evidence>
<gene>
    <name evidence="8" type="ORF">CYMTET_3838</name>
</gene>
<dbReference type="PANTHER" id="PTHR11219:SF69">
    <property type="entry name" value="TENEURIN-A"/>
    <property type="match status" value="1"/>
</dbReference>
<keyword evidence="1 5" id="KW-0245">EGF-like domain</keyword>
<keyword evidence="2" id="KW-0677">Repeat</keyword>
<dbReference type="InterPro" id="IPR000742">
    <property type="entry name" value="EGF"/>
</dbReference>
<keyword evidence="6" id="KW-0732">Signal</keyword>
<dbReference type="PANTHER" id="PTHR11219">
    <property type="entry name" value="TENEURIN AND N-ACETYLGLUCOSAMINE-1-PHOSPHODIESTER ALPHA-N-ACETYLGLUCOSAMINIDASE"/>
    <property type="match status" value="1"/>
</dbReference>
<dbReference type="Proteomes" id="UP001190700">
    <property type="component" value="Unassembled WGS sequence"/>
</dbReference>
<feature type="chain" id="PRO_5042124210" description="EGF-like domain-containing protein" evidence="6">
    <location>
        <begin position="26"/>
        <end position="386"/>
    </location>
</feature>
<comment type="caution">
    <text evidence="5">Lacks conserved residue(s) required for the propagation of feature annotation.</text>
</comment>
<feature type="disulfide bond" evidence="5">
    <location>
        <begin position="209"/>
        <end position="218"/>
    </location>
</feature>
<feature type="domain" description="EGF-like" evidence="7">
    <location>
        <begin position="182"/>
        <end position="219"/>
    </location>
</feature>
<name>A0AAE0LKZ4_9CHLO</name>
<sequence length="386" mass="42263">MPITLSGLTTFLSAIMCALLPGLYAALTPCTPECKPPYGSCNLELGRCDCKYGYGGDGCTQPLIPSCTLAGGGVRPCTIVDVPTSCACKRECSKTFWDARGIPNVEDCFDNSPGCFMPEGTSTLPIPTLGAVLYRIPSEHPPVTECFNRSVYERTASLETVDRTLHRLSEEEVKVGTKGWLPAESCNGTLKECSGNGICSSDKELRCRCFKGYSGAACDVEIESWCFNMCSGHGQCATGTCICEEGFFGMDCSIARADEDEEPQRVVPTPLPREPYAHLLYEPPSERVPHQRQTTVLDDGPHIYVYNLPPRFNTWHLANGAPEEQFAHRSRYGSPPEVHHVGEGFSESAFTEYVLRTRFRTLDPSKADFFLVPVLLPALKSPSEGL</sequence>
<protein>
    <recommendedName>
        <fullName evidence="7">EGF-like domain-containing protein</fullName>
    </recommendedName>
</protein>
<dbReference type="FunFam" id="2.10.25.10:FF:000001">
    <property type="entry name" value="Tenascin C"/>
    <property type="match status" value="1"/>
</dbReference>
<organism evidence="8 9">
    <name type="scientific">Cymbomonas tetramitiformis</name>
    <dbReference type="NCBI Taxonomy" id="36881"/>
    <lineage>
        <taxon>Eukaryota</taxon>
        <taxon>Viridiplantae</taxon>
        <taxon>Chlorophyta</taxon>
        <taxon>Pyramimonadophyceae</taxon>
        <taxon>Pyramimonadales</taxon>
        <taxon>Pyramimonadaceae</taxon>
        <taxon>Cymbomonas</taxon>
    </lineage>
</organism>
<dbReference type="SMART" id="SM00181">
    <property type="entry name" value="EGF"/>
    <property type="match status" value="3"/>
</dbReference>
<feature type="signal peptide" evidence="6">
    <location>
        <begin position="1"/>
        <end position="25"/>
    </location>
</feature>
<evidence type="ECO:0000256" key="2">
    <source>
        <dbReference type="ARBA" id="ARBA00022737"/>
    </source>
</evidence>
<evidence type="ECO:0000313" key="8">
    <source>
        <dbReference type="EMBL" id="KAK3288695.1"/>
    </source>
</evidence>
<dbReference type="PROSITE" id="PS01186">
    <property type="entry name" value="EGF_2"/>
    <property type="match status" value="2"/>
</dbReference>
<dbReference type="InterPro" id="IPR051216">
    <property type="entry name" value="Teneurin"/>
</dbReference>
<dbReference type="Pfam" id="PF23106">
    <property type="entry name" value="EGF_Teneurin"/>
    <property type="match status" value="2"/>
</dbReference>